<dbReference type="CDD" id="cd00761">
    <property type="entry name" value="Glyco_tranf_GTA_type"/>
    <property type="match status" value="1"/>
</dbReference>
<organism evidence="2 3">
    <name type="scientific">Butyrivibrio fibrisolvens DSM 3071</name>
    <dbReference type="NCBI Taxonomy" id="1121131"/>
    <lineage>
        <taxon>Bacteria</taxon>
        <taxon>Bacillati</taxon>
        <taxon>Bacillota</taxon>
        <taxon>Clostridia</taxon>
        <taxon>Lachnospirales</taxon>
        <taxon>Lachnospiraceae</taxon>
        <taxon>Butyrivibrio</taxon>
    </lineage>
</organism>
<proteinExistence type="predicted"/>
<gene>
    <name evidence="2" type="ORF">SAMN02745229_01595</name>
</gene>
<dbReference type="AlphaFoldDB" id="A0A1M5YM51"/>
<dbReference type="InterPro" id="IPR029044">
    <property type="entry name" value="Nucleotide-diphossugar_trans"/>
</dbReference>
<dbReference type="STRING" id="1121131.SAMN02745229_01595"/>
<dbReference type="RefSeq" id="WP_073386859.1">
    <property type="nucleotide sequence ID" value="NZ_FQXK01000012.1"/>
</dbReference>
<dbReference type="GO" id="GO:0016758">
    <property type="term" value="F:hexosyltransferase activity"/>
    <property type="evidence" value="ECO:0007669"/>
    <property type="project" value="UniProtKB-ARBA"/>
</dbReference>
<dbReference type="OrthoDB" id="9807674at2"/>
<keyword evidence="2" id="KW-0808">Transferase</keyword>
<dbReference type="Proteomes" id="UP000184278">
    <property type="component" value="Unassembled WGS sequence"/>
</dbReference>
<dbReference type="SUPFAM" id="SSF53448">
    <property type="entry name" value="Nucleotide-diphospho-sugar transferases"/>
    <property type="match status" value="1"/>
</dbReference>
<dbReference type="PANTHER" id="PTHR22916:SF3">
    <property type="entry name" value="UDP-GLCNAC:BETAGAL BETA-1,3-N-ACETYLGLUCOSAMINYLTRANSFERASE-LIKE PROTEIN 1"/>
    <property type="match status" value="1"/>
</dbReference>
<dbReference type="Pfam" id="PF00535">
    <property type="entry name" value="Glycos_transf_2"/>
    <property type="match status" value="1"/>
</dbReference>
<evidence type="ECO:0000259" key="1">
    <source>
        <dbReference type="Pfam" id="PF00535"/>
    </source>
</evidence>
<dbReference type="GeneID" id="89511967"/>
<sequence>MNSVQVSVIVPVFNVKKYLPECLDSILSQTYSNFELILIDDGSTDGSGEVCDEYALKDSRIVVIHKENSGVADVRNLGISRAKGEHICFVDSDDIVNPTYIQVLYETAIKEGAGIVMCNYILFKDGETIPSDIVAKQNAKIVITEKEMEDEAFSAENTVKLVIPINKIYKKSLVDKIKYPSGKIHEDAYVYHRLLHEAKQAILIPDVLYYYRKRADSITNSSFTVKELDDSMGAVIDRIDFYKELGNQRLFDIAVDGYLYFLWRNIEQMKKEGIDDYQELIKPYIRMLRDKIKYLKISKYYPVKKLIKMYYIAYLKKNF</sequence>
<evidence type="ECO:0000313" key="2">
    <source>
        <dbReference type="EMBL" id="SHI13177.1"/>
    </source>
</evidence>
<dbReference type="PANTHER" id="PTHR22916">
    <property type="entry name" value="GLYCOSYLTRANSFERASE"/>
    <property type="match status" value="1"/>
</dbReference>
<dbReference type="Gene3D" id="3.90.550.10">
    <property type="entry name" value="Spore Coat Polysaccharide Biosynthesis Protein SpsA, Chain A"/>
    <property type="match status" value="1"/>
</dbReference>
<keyword evidence="3" id="KW-1185">Reference proteome</keyword>
<dbReference type="EMBL" id="FQXK01000012">
    <property type="protein sequence ID" value="SHI13177.1"/>
    <property type="molecule type" value="Genomic_DNA"/>
</dbReference>
<name>A0A1M5YM51_BUTFI</name>
<evidence type="ECO:0000313" key="3">
    <source>
        <dbReference type="Proteomes" id="UP000184278"/>
    </source>
</evidence>
<feature type="domain" description="Glycosyltransferase 2-like" evidence="1">
    <location>
        <begin position="7"/>
        <end position="176"/>
    </location>
</feature>
<reference evidence="3" key="1">
    <citation type="submission" date="2016-11" db="EMBL/GenBank/DDBJ databases">
        <authorList>
            <person name="Varghese N."/>
            <person name="Submissions S."/>
        </authorList>
    </citation>
    <scope>NUCLEOTIDE SEQUENCE [LARGE SCALE GENOMIC DNA]</scope>
    <source>
        <strain evidence="3">DSM 3071</strain>
    </source>
</reference>
<accession>A0A1M5YM51</accession>
<dbReference type="InterPro" id="IPR001173">
    <property type="entry name" value="Glyco_trans_2-like"/>
</dbReference>
<protein>
    <submittedName>
        <fullName evidence="2">Glycosyltransferase involved in cell wall bisynthesis</fullName>
    </submittedName>
</protein>